<keyword evidence="2" id="KW-1185">Reference proteome</keyword>
<reference evidence="1 2" key="1">
    <citation type="submission" date="2019-05" db="EMBL/GenBank/DDBJ databases">
        <title>Another draft genome of Portunus trituberculatus and its Hox gene families provides insights of decapod evolution.</title>
        <authorList>
            <person name="Jeong J.-H."/>
            <person name="Song I."/>
            <person name="Kim S."/>
            <person name="Choi T."/>
            <person name="Kim D."/>
            <person name="Ryu S."/>
            <person name="Kim W."/>
        </authorList>
    </citation>
    <scope>NUCLEOTIDE SEQUENCE [LARGE SCALE GENOMIC DNA]</scope>
    <source>
        <tissue evidence="1">Muscle</tissue>
    </source>
</reference>
<accession>A0A5B7DXY4</accession>
<comment type="caution">
    <text evidence="1">The sequence shown here is derived from an EMBL/GenBank/DDBJ whole genome shotgun (WGS) entry which is preliminary data.</text>
</comment>
<organism evidence="1 2">
    <name type="scientific">Portunus trituberculatus</name>
    <name type="common">Swimming crab</name>
    <name type="synonym">Neptunus trituberculatus</name>
    <dbReference type="NCBI Taxonomy" id="210409"/>
    <lineage>
        <taxon>Eukaryota</taxon>
        <taxon>Metazoa</taxon>
        <taxon>Ecdysozoa</taxon>
        <taxon>Arthropoda</taxon>
        <taxon>Crustacea</taxon>
        <taxon>Multicrustacea</taxon>
        <taxon>Malacostraca</taxon>
        <taxon>Eumalacostraca</taxon>
        <taxon>Eucarida</taxon>
        <taxon>Decapoda</taxon>
        <taxon>Pleocyemata</taxon>
        <taxon>Brachyura</taxon>
        <taxon>Eubrachyura</taxon>
        <taxon>Portunoidea</taxon>
        <taxon>Portunidae</taxon>
        <taxon>Portuninae</taxon>
        <taxon>Portunus</taxon>
    </lineage>
</organism>
<name>A0A5B7DXY4_PORTR</name>
<dbReference type="EMBL" id="VSRR010001527">
    <property type="protein sequence ID" value="MPC25907.1"/>
    <property type="molecule type" value="Genomic_DNA"/>
</dbReference>
<proteinExistence type="predicted"/>
<dbReference type="Proteomes" id="UP000324222">
    <property type="component" value="Unassembled WGS sequence"/>
</dbReference>
<protein>
    <submittedName>
        <fullName evidence="1">Uncharacterized protein</fullName>
    </submittedName>
</protein>
<evidence type="ECO:0000313" key="2">
    <source>
        <dbReference type="Proteomes" id="UP000324222"/>
    </source>
</evidence>
<sequence length="73" mass="8360">MHLRDDAQGLAHCPYRGVIGVFHSATKTLLHSEKRQYPSPREEADGLRALKIRCHSDIETVEIEHNSRIKLNL</sequence>
<evidence type="ECO:0000313" key="1">
    <source>
        <dbReference type="EMBL" id="MPC25907.1"/>
    </source>
</evidence>
<dbReference type="AlphaFoldDB" id="A0A5B7DXY4"/>
<gene>
    <name evidence="1" type="ORF">E2C01_019031</name>
</gene>